<feature type="compositionally biased region" description="Low complexity" evidence="1">
    <location>
        <begin position="312"/>
        <end position="321"/>
    </location>
</feature>
<feature type="compositionally biased region" description="Acidic residues" evidence="1">
    <location>
        <begin position="554"/>
        <end position="563"/>
    </location>
</feature>
<dbReference type="Proteomes" id="UP000315783">
    <property type="component" value="Unassembled WGS sequence"/>
</dbReference>
<feature type="compositionally biased region" description="Acidic residues" evidence="1">
    <location>
        <begin position="723"/>
        <end position="734"/>
    </location>
</feature>
<evidence type="ECO:0000313" key="3">
    <source>
        <dbReference type="Proteomes" id="UP000315783"/>
    </source>
</evidence>
<feature type="region of interest" description="Disordered" evidence="1">
    <location>
        <begin position="8"/>
        <end position="50"/>
    </location>
</feature>
<feature type="compositionally biased region" description="Low complexity" evidence="1">
    <location>
        <begin position="262"/>
        <end position="274"/>
    </location>
</feature>
<dbReference type="AlphaFoldDB" id="A0A545VKK0"/>
<evidence type="ECO:0000313" key="2">
    <source>
        <dbReference type="EMBL" id="TQV90047.1"/>
    </source>
</evidence>
<sequence length="734" mass="79576">MGFLAFLQRRQGDRTSLSPSPSTVTLQRSNASSSMTAKIRSRSDADLASHQHTYRPQHTNQLQHQQTAIANPSTTALQQAWTADAQSDIHPNELITSSDSAKRLSAASSFSDLLLSRNSSVKGAGAFSVVSRHVDLLDAQGQLGPSDFKARLQASGSREYGEDVAERNIGQNGLLLGSPAVQRFYATRSLQAVPRRQNTAAARYRKYANKEVILEQPEIEDAYRPSSRASSIYTSRSTPVARSRVTSIFDSPVYTEPPQTGRASVASSRATVSSIGLPKLEEASNHRQDMDTEESDDAFPPSIPRFRRSEPESSSMERPPSTLGSVRRARQSVDVMSAYNMGEPITRTVVVEKLFQDDFANTRPASRNQRNGAATQRQNLSVENMLRWRQTFGELEEDQRSVATERATESRASQRQWSIASTEPTERSDVSSVFPRPVSRATATTSVDIRSLMDLDERNSCKGGRRRSSEAERGGGSGSSGSASHDEEDNMDDACSITTDGSNVDAFMEKRQRRRAAAGEDQALIFKESEFFGDGDGGGGALPGLFGPSSLDDAVPEQEDELASEASAPAPAPHGRRRDSDQTLKAPVCSAQQQQQASQDDRRCSSSSVVVVAGTPEPLPGPFVPRIYLTQRQRLLALGFDYDTDDDEFDALDSSSSSSSDPDDARTLKPRLSIIVEGPPAAPAHGGGAGGEDAAASSRRRIKEASKRLTRGGGARVRRVETSLEEEGNLADVE</sequence>
<evidence type="ECO:0000256" key="1">
    <source>
        <dbReference type="SAM" id="MobiDB-lite"/>
    </source>
</evidence>
<feature type="region of interest" description="Disordered" evidence="1">
    <location>
        <begin position="454"/>
        <end position="624"/>
    </location>
</feature>
<feature type="compositionally biased region" description="Low complexity" evidence="1">
    <location>
        <begin position="15"/>
        <end position="26"/>
    </location>
</feature>
<organism evidence="2 3">
    <name type="scientific">Cordyceps javanica</name>
    <dbReference type="NCBI Taxonomy" id="43265"/>
    <lineage>
        <taxon>Eukaryota</taxon>
        <taxon>Fungi</taxon>
        <taxon>Dikarya</taxon>
        <taxon>Ascomycota</taxon>
        <taxon>Pezizomycotina</taxon>
        <taxon>Sordariomycetes</taxon>
        <taxon>Hypocreomycetidae</taxon>
        <taxon>Hypocreales</taxon>
        <taxon>Cordycipitaceae</taxon>
        <taxon>Cordyceps</taxon>
    </lineage>
</organism>
<feature type="region of interest" description="Disordered" evidence="1">
    <location>
        <begin position="251"/>
        <end position="329"/>
    </location>
</feature>
<accession>A0A545VKK0</accession>
<feature type="compositionally biased region" description="Low complexity" evidence="1">
    <location>
        <begin position="588"/>
        <end position="598"/>
    </location>
</feature>
<reference evidence="2 3" key="1">
    <citation type="journal article" date="2019" name="Appl. Microbiol. Biotechnol.">
        <title>Genome sequence of Isaria javanica and comparative genome analysis insights into family S53 peptidase evolution in fungal entomopathogens.</title>
        <authorList>
            <person name="Lin R."/>
            <person name="Zhang X."/>
            <person name="Xin B."/>
            <person name="Zou M."/>
            <person name="Gao Y."/>
            <person name="Qin F."/>
            <person name="Hu Q."/>
            <person name="Xie B."/>
            <person name="Cheng X."/>
        </authorList>
    </citation>
    <scope>NUCLEOTIDE SEQUENCE [LARGE SCALE GENOMIC DNA]</scope>
    <source>
        <strain evidence="2 3">IJ1G</strain>
    </source>
</reference>
<feature type="region of interest" description="Disordered" evidence="1">
    <location>
        <begin position="396"/>
        <end position="441"/>
    </location>
</feature>
<gene>
    <name evidence="2" type="ORF">IF1G_11300</name>
</gene>
<feature type="compositionally biased region" description="Polar residues" evidence="1">
    <location>
        <begin position="27"/>
        <end position="36"/>
    </location>
</feature>
<name>A0A545VKK0_9HYPO</name>
<dbReference type="EMBL" id="SPUK01000041">
    <property type="protein sequence ID" value="TQV90047.1"/>
    <property type="molecule type" value="Genomic_DNA"/>
</dbReference>
<feature type="region of interest" description="Disordered" evidence="1">
    <location>
        <begin position="646"/>
        <end position="734"/>
    </location>
</feature>
<protein>
    <submittedName>
        <fullName evidence="2">Uncharacterized protein</fullName>
    </submittedName>
</protein>
<comment type="caution">
    <text evidence="2">The sequence shown here is derived from an EMBL/GenBank/DDBJ whole genome shotgun (WGS) entry which is preliminary data.</text>
</comment>
<proteinExistence type="predicted"/>
<feature type="compositionally biased region" description="Polar residues" evidence="1">
    <location>
        <begin position="410"/>
        <end position="423"/>
    </location>
</feature>
<feature type="compositionally biased region" description="Basic and acidic residues" evidence="1">
    <location>
        <begin position="279"/>
        <end position="290"/>
    </location>
</feature>
<dbReference type="OrthoDB" id="5325276at2759"/>
<keyword evidence="3" id="KW-1185">Reference proteome</keyword>